<evidence type="ECO:0000313" key="4">
    <source>
        <dbReference type="Proteomes" id="UP000654401"/>
    </source>
</evidence>
<sequence length="384" mass="42843">MITRKVKRELLNALDKSPAVVLTGPRQIGKTTLAFEVANERNALYLDLERPSDLSKLSDVEQFCNLNQDRLLILDEVQRVPDLFAPLRGIIDERRRKGIKSGHFLLLGSASIELLKQASETLAGRTRHIELSSLDVVEVGGEQQAKLWGRGGFPESFLAEEDQDSFEWRVDFIRTYLERDIPQLGPRIPAETLRRFWTMLAHNQGQGFNAAAFAKGLDVKGVTTSRYLDLMVDLLLVRRLQPWVSNLGRRLVKAPKTYIRDSGICHALLGIEQTNDLLGHPVVGGSWEGFVIESILNRIPKQATYGYYRTTGGAEVDLVVEMGAGEVWAIEVKYSTAPTLSRGFYSACEDLQPTHKYVVHSCEARFPLGKGVEAISLSALLGLL</sequence>
<organism evidence="3 4">
    <name type="scientific">Candidatus Thiopontia autotrophica</name>
    <dbReference type="NCBI Taxonomy" id="2841688"/>
    <lineage>
        <taxon>Bacteria</taxon>
        <taxon>Pseudomonadati</taxon>
        <taxon>Pseudomonadota</taxon>
        <taxon>Gammaproteobacteria</taxon>
        <taxon>Candidatus Thiopontia</taxon>
    </lineage>
</organism>
<feature type="domain" description="DUF4143" evidence="2">
    <location>
        <begin position="178"/>
        <end position="335"/>
    </location>
</feature>
<dbReference type="PANTHER" id="PTHR43566:SF2">
    <property type="entry name" value="DUF4143 DOMAIN-CONTAINING PROTEIN"/>
    <property type="match status" value="1"/>
</dbReference>
<dbReference type="PANTHER" id="PTHR43566">
    <property type="entry name" value="CONSERVED PROTEIN"/>
    <property type="match status" value="1"/>
</dbReference>
<dbReference type="InterPro" id="IPR025420">
    <property type="entry name" value="DUF4143"/>
</dbReference>
<proteinExistence type="predicted"/>
<dbReference type="Pfam" id="PF13635">
    <property type="entry name" value="DUF4143"/>
    <property type="match status" value="1"/>
</dbReference>
<evidence type="ECO:0000259" key="1">
    <source>
        <dbReference type="Pfam" id="PF13173"/>
    </source>
</evidence>
<comment type="caution">
    <text evidence="3">The sequence shown here is derived from an EMBL/GenBank/DDBJ whole genome shotgun (WGS) entry which is preliminary data.</text>
</comment>
<dbReference type="EMBL" id="JACNFK010000019">
    <property type="protein sequence ID" value="MBC8519253.1"/>
    <property type="molecule type" value="Genomic_DNA"/>
</dbReference>
<evidence type="ECO:0000259" key="2">
    <source>
        <dbReference type="Pfam" id="PF13635"/>
    </source>
</evidence>
<keyword evidence="3" id="KW-0067">ATP-binding</keyword>
<dbReference type="GO" id="GO:0005524">
    <property type="term" value="F:ATP binding"/>
    <property type="evidence" value="ECO:0007669"/>
    <property type="project" value="UniProtKB-KW"/>
</dbReference>
<dbReference type="InterPro" id="IPR041682">
    <property type="entry name" value="AAA_14"/>
</dbReference>
<reference evidence="3 4" key="1">
    <citation type="submission" date="2020-08" db="EMBL/GenBank/DDBJ databases">
        <title>Bridging the membrane lipid divide: bacteria of the FCB group superphylum have the potential to synthesize archaeal ether lipids.</title>
        <authorList>
            <person name="Villanueva L."/>
            <person name="Von Meijenfeldt F.A.B."/>
            <person name="Westbye A.B."/>
            <person name="Yadav S."/>
            <person name="Hopmans E.C."/>
            <person name="Dutilh B.E."/>
            <person name="Sinninghe Damste J.S."/>
        </authorList>
    </citation>
    <scope>NUCLEOTIDE SEQUENCE [LARGE SCALE GENOMIC DNA]</scope>
    <source>
        <strain evidence="3">NIOZ-UU100</strain>
    </source>
</reference>
<dbReference type="SUPFAM" id="SSF52540">
    <property type="entry name" value="P-loop containing nucleoside triphosphate hydrolases"/>
    <property type="match status" value="1"/>
</dbReference>
<dbReference type="Proteomes" id="UP000654401">
    <property type="component" value="Unassembled WGS sequence"/>
</dbReference>
<dbReference type="Gene3D" id="3.40.50.300">
    <property type="entry name" value="P-loop containing nucleotide triphosphate hydrolases"/>
    <property type="match status" value="1"/>
</dbReference>
<dbReference type="AlphaFoldDB" id="A0A8J6P6X2"/>
<feature type="domain" description="AAA" evidence="1">
    <location>
        <begin position="17"/>
        <end position="139"/>
    </location>
</feature>
<keyword evidence="3" id="KW-0547">Nucleotide-binding</keyword>
<accession>A0A8J6P6X2</accession>
<evidence type="ECO:0000313" key="3">
    <source>
        <dbReference type="EMBL" id="MBC8519253.1"/>
    </source>
</evidence>
<dbReference type="Pfam" id="PF13173">
    <property type="entry name" value="AAA_14"/>
    <property type="match status" value="1"/>
</dbReference>
<gene>
    <name evidence="3" type="ORF">H8D24_02440</name>
</gene>
<dbReference type="InterPro" id="IPR027417">
    <property type="entry name" value="P-loop_NTPase"/>
</dbReference>
<name>A0A8J6P6X2_9GAMM</name>
<protein>
    <submittedName>
        <fullName evidence="3">ATP-binding protein</fullName>
    </submittedName>
</protein>